<organism evidence="1 2">
    <name type="scientific">Gillisia mitskevichiae</name>
    <dbReference type="NCBI Taxonomy" id="270921"/>
    <lineage>
        <taxon>Bacteria</taxon>
        <taxon>Pseudomonadati</taxon>
        <taxon>Bacteroidota</taxon>
        <taxon>Flavobacteriia</taxon>
        <taxon>Flavobacteriales</taxon>
        <taxon>Flavobacteriaceae</taxon>
        <taxon>Gillisia</taxon>
    </lineage>
</organism>
<comment type="caution">
    <text evidence="1">The sequence shown here is derived from an EMBL/GenBank/DDBJ whole genome shotgun (WGS) entry which is preliminary data.</text>
</comment>
<proteinExistence type="predicted"/>
<dbReference type="Gene3D" id="2.60.120.1130">
    <property type="match status" value="1"/>
</dbReference>
<sequence length="671" mass="77818">MKNRILLILFVVIVNTIYAQDYKYGKVSKEEVLELSHPTNPEANAAFLFKSSNTYYDYKKDRGFVLTTDVHERIKIYNQDGFDWATKEISLYNSGSDKEEVVGIRGETYNIEEGELISQKLSKDGIFDVEVNKYRSKEKITMPALKEGSVIEYKYTIISPFIFTVDKMELQNTIPIKRLETQIIIPEYFIFQKHSNPKSPLTFKIQESQKNTSHTNTSIERKGWNVISHSRSTSKLEYRENIYRIEEENIPALKKEEYVDYLKNYAAFLSWELLYTKFPSGAIENYSETWEDVVNKIYNNSEFGQELSITKYFDDDLDEVLKGKSIPKDKMNIIFQFVKDKVKWNDYVGYYSENGVRDAYKEGNGNIADINLMLTSMLKYAGLDANPILISTKDNGIPIYPSRTGFNYVVASVKLNNKIIILDASQKYNNPGMLSEHARNWMGRLVREDGSSEWVDLMGKEVSEYRTNLRVQIEDDLTIKGKVTNILDGYYAKEFREEKNNLGGENYIQQLEEDKGDIKISNIETKNKEILDQDIRESYDFDLNNGIEKIGNNLYLKPLFFLTKDSNPFKSDERNYPIFFKYPSIVSNTVHVKIPDAYEVESMPENQIITVNNDGAVFKLIVAATGKYLKIDSEFKINTVIYLPEEYETLKNFYSSMIEKNLETIVLKKTS</sequence>
<dbReference type="AlphaFoldDB" id="A0A495Q015"/>
<dbReference type="Proteomes" id="UP000276282">
    <property type="component" value="Unassembled WGS sequence"/>
</dbReference>
<evidence type="ECO:0000313" key="1">
    <source>
        <dbReference type="EMBL" id="RKS56140.1"/>
    </source>
</evidence>
<dbReference type="Gene3D" id="2.60.40.3140">
    <property type="match status" value="1"/>
</dbReference>
<accession>A0A495Q015</accession>
<keyword evidence="2" id="KW-1185">Reference proteome</keyword>
<reference evidence="1 2" key="1">
    <citation type="submission" date="2018-10" db="EMBL/GenBank/DDBJ databases">
        <title>Genomic Encyclopedia of Archaeal and Bacterial Type Strains, Phase II (KMG-II): from individual species to whole genera.</title>
        <authorList>
            <person name="Goeker M."/>
        </authorList>
    </citation>
    <scope>NUCLEOTIDE SEQUENCE [LARGE SCALE GENOMIC DNA]</scope>
    <source>
        <strain evidence="1 2">DSM 19839</strain>
    </source>
</reference>
<dbReference type="OrthoDB" id="98874at2"/>
<evidence type="ECO:0000313" key="2">
    <source>
        <dbReference type="Proteomes" id="UP000276282"/>
    </source>
</evidence>
<dbReference type="RefSeq" id="WP_121344860.1">
    <property type="nucleotide sequence ID" value="NZ_RBLG01000001.1"/>
</dbReference>
<protein>
    <submittedName>
        <fullName evidence="1">Uncharacterized protein DUF3857</fullName>
    </submittedName>
</protein>
<name>A0A495Q015_9FLAO</name>
<dbReference type="EMBL" id="RBLG01000001">
    <property type="protein sequence ID" value="RKS56140.1"/>
    <property type="molecule type" value="Genomic_DNA"/>
</dbReference>
<dbReference type="Gene3D" id="3.10.620.30">
    <property type="match status" value="1"/>
</dbReference>
<gene>
    <name evidence="1" type="ORF">BC962_1119</name>
</gene>